<dbReference type="EMBL" id="CANHGI010000001">
    <property type="protein sequence ID" value="CAI5438327.1"/>
    <property type="molecule type" value="Genomic_DNA"/>
</dbReference>
<dbReference type="Gene3D" id="1.20.58.90">
    <property type="match status" value="1"/>
</dbReference>
<keyword evidence="2" id="KW-1185">Reference proteome</keyword>
<accession>A0A9P1I514</accession>
<dbReference type="GO" id="GO:0005096">
    <property type="term" value="F:GTPase activator activity"/>
    <property type="evidence" value="ECO:0007669"/>
    <property type="project" value="InterPro"/>
</dbReference>
<dbReference type="GO" id="GO:0031267">
    <property type="term" value="F:small GTPase binding"/>
    <property type="evidence" value="ECO:0007669"/>
    <property type="project" value="InterPro"/>
</dbReference>
<dbReference type="GO" id="GO:0007264">
    <property type="term" value="P:small GTPase-mediated signal transduction"/>
    <property type="evidence" value="ECO:0007669"/>
    <property type="project" value="InterPro"/>
</dbReference>
<evidence type="ECO:0000313" key="1">
    <source>
        <dbReference type="EMBL" id="CAI5438327.1"/>
    </source>
</evidence>
<dbReference type="OrthoDB" id="10033734at2759"/>
<dbReference type="PANTHER" id="PTHR12783:SF5">
    <property type="entry name" value="RALA-BINDING PROTEIN 1"/>
    <property type="match status" value="1"/>
</dbReference>
<evidence type="ECO:0000313" key="2">
    <source>
        <dbReference type="Proteomes" id="UP001152747"/>
    </source>
</evidence>
<sequence length="195" mass="22801">MVFYLQLEYVPPKSSAEVEAWIGLDIDRNNLKVDLVKEELDKQHCLIDVLHSKIIENHDRGFETNDLDSQLWQVQNNITTLKRRVKTLNEGQSGSCVNSRCIEIYEEKQLMATQGMLKEDIRDEKRNISEMCWKIEKNFSESEKLSEKDQKEEEMWKEKCVLEEAARSSLVEEISKLRSSCASLRARLEMISTEI</sequence>
<comment type="caution">
    <text evidence="1">The sequence shown here is derived from an EMBL/GenBank/DDBJ whole genome shotgun (WGS) entry which is preliminary data.</text>
</comment>
<reference evidence="1" key="1">
    <citation type="submission" date="2022-11" db="EMBL/GenBank/DDBJ databases">
        <authorList>
            <person name="Kikuchi T."/>
        </authorList>
    </citation>
    <scope>NUCLEOTIDE SEQUENCE</scope>
    <source>
        <strain evidence="1">PS1010</strain>
    </source>
</reference>
<organism evidence="1 2">
    <name type="scientific">Caenorhabditis angaria</name>
    <dbReference type="NCBI Taxonomy" id="860376"/>
    <lineage>
        <taxon>Eukaryota</taxon>
        <taxon>Metazoa</taxon>
        <taxon>Ecdysozoa</taxon>
        <taxon>Nematoda</taxon>
        <taxon>Chromadorea</taxon>
        <taxon>Rhabditida</taxon>
        <taxon>Rhabditina</taxon>
        <taxon>Rhabditomorpha</taxon>
        <taxon>Rhabditoidea</taxon>
        <taxon>Rhabditidae</taxon>
        <taxon>Peloderinae</taxon>
        <taxon>Caenorhabditis</taxon>
    </lineage>
</organism>
<gene>
    <name evidence="1" type="ORF">CAMP_LOCUS964</name>
</gene>
<proteinExistence type="predicted"/>
<name>A0A9P1I514_9PELO</name>
<dbReference type="PANTHER" id="PTHR12783">
    <property type="entry name" value="RALA BINDING PROTEIN 1 RALBP1"/>
    <property type="match status" value="1"/>
</dbReference>
<dbReference type="AlphaFoldDB" id="A0A9P1I514"/>
<protein>
    <submittedName>
        <fullName evidence="1">Uncharacterized protein</fullName>
    </submittedName>
</protein>
<dbReference type="InterPro" id="IPR039767">
    <property type="entry name" value="RALBP1"/>
</dbReference>
<dbReference type="Proteomes" id="UP001152747">
    <property type="component" value="Unassembled WGS sequence"/>
</dbReference>